<keyword evidence="1" id="KW-0805">Transcription regulation</keyword>
<accession>A0A2W0HA67</accession>
<reference evidence="5 6" key="1">
    <citation type="submission" date="2017-10" db="EMBL/GenBank/DDBJ databases">
        <title>Bacillus sp. nov., a halophilic bacterium isolated from a Yangshapao Lake.</title>
        <authorList>
            <person name="Wang H."/>
        </authorList>
    </citation>
    <scope>NUCLEOTIDE SEQUENCE [LARGE SCALE GENOMIC DNA]</scope>
    <source>
        <strain evidence="5 6">YSP-3</strain>
    </source>
</reference>
<evidence type="ECO:0000256" key="2">
    <source>
        <dbReference type="ARBA" id="ARBA00023125"/>
    </source>
</evidence>
<dbReference type="PROSITE" id="PS01124">
    <property type="entry name" value="HTH_ARAC_FAMILY_2"/>
    <property type="match status" value="1"/>
</dbReference>
<dbReference type="Pfam" id="PF12833">
    <property type="entry name" value="HTH_18"/>
    <property type="match status" value="1"/>
</dbReference>
<evidence type="ECO:0000313" key="5">
    <source>
        <dbReference type="EMBL" id="PYZ97686.1"/>
    </source>
</evidence>
<dbReference type="SUPFAM" id="SSF55136">
    <property type="entry name" value="Probable bacterial effector-binding domain"/>
    <property type="match status" value="1"/>
</dbReference>
<dbReference type="InterPro" id="IPR029442">
    <property type="entry name" value="GyrI-like"/>
</dbReference>
<dbReference type="SMART" id="SM00342">
    <property type="entry name" value="HTH_ARAC"/>
    <property type="match status" value="1"/>
</dbReference>
<dbReference type="InterPro" id="IPR020449">
    <property type="entry name" value="Tscrpt_reg_AraC-type_HTH"/>
</dbReference>
<gene>
    <name evidence="5" type="ORF">CR205_03580</name>
</gene>
<comment type="caution">
    <text evidence="5">The sequence shown here is derived from an EMBL/GenBank/DDBJ whole genome shotgun (WGS) entry which is preliminary data.</text>
</comment>
<name>A0A2W0HA67_9BACI</name>
<dbReference type="GO" id="GO:0043565">
    <property type="term" value="F:sequence-specific DNA binding"/>
    <property type="evidence" value="ECO:0007669"/>
    <property type="project" value="InterPro"/>
</dbReference>
<evidence type="ECO:0000256" key="1">
    <source>
        <dbReference type="ARBA" id="ARBA00023015"/>
    </source>
</evidence>
<dbReference type="Gene3D" id="3.20.80.10">
    <property type="entry name" value="Regulatory factor, effector binding domain"/>
    <property type="match status" value="1"/>
</dbReference>
<dbReference type="SMART" id="SM00871">
    <property type="entry name" value="AraC_E_bind"/>
    <property type="match status" value="1"/>
</dbReference>
<dbReference type="SUPFAM" id="SSF46689">
    <property type="entry name" value="Homeodomain-like"/>
    <property type="match status" value="2"/>
</dbReference>
<keyword evidence="6" id="KW-1185">Reference proteome</keyword>
<evidence type="ECO:0000256" key="3">
    <source>
        <dbReference type="ARBA" id="ARBA00023163"/>
    </source>
</evidence>
<proteinExistence type="predicted"/>
<dbReference type="PROSITE" id="PS00041">
    <property type="entry name" value="HTH_ARAC_FAMILY_1"/>
    <property type="match status" value="1"/>
</dbReference>
<dbReference type="OrthoDB" id="9801123at2"/>
<dbReference type="InterPro" id="IPR050959">
    <property type="entry name" value="MarA-like"/>
</dbReference>
<dbReference type="InterPro" id="IPR011256">
    <property type="entry name" value="Reg_factor_effector_dom_sf"/>
</dbReference>
<dbReference type="GO" id="GO:0003700">
    <property type="term" value="F:DNA-binding transcription factor activity"/>
    <property type="evidence" value="ECO:0007669"/>
    <property type="project" value="InterPro"/>
</dbReference>
<keyword evidence="3" id="KW-0804">Transcription</keyword>
<dbReference type="RefSeq" id="WP_110517016.1">
    <property type="nucleotide sequence ID" value="NZ_PDOF01000001.1"/>
</dbReference>
<dbReference type="Pfam" id="PF06445">
    <property type="entry name" value="GyrI-like"/>
    <property type="match status" value="1"/>
</dbReference>
<dbReference type="InterPro" id="IPR009057">
    <property type="entry name" value="Homeodomain-like_sf"/>
</dbReference>
<evidence type="ECO:0000313" key="6">
    <source>
        <dbReference type="Proteomes" id="UP000248066"/>
    </source>
</evidence>
<dbReference type="Proteomes" id="UP000248066">
    <property type="component" value="Unassembled WGS sequence"/>
</dbReference>
<dbReference type="InterPro" id="IPR018062">
    <property type="entry name" value="HTH_AraC-typ_CS"/>
</dbReference>
<protein>
    <submittedName>
        <fullName evidence="5">AraC family transcriptional regulator</fullName>
    </submittedName>
</protein>
<dbReference type="PRINTS" id="PR00032">
    <property type="entry name" value="HTHARAC"/>
</dbReference>
<dbReference type="PANTHER" id="PTHR47504">
    <property type="entry name" value="RIGHT ORIGIN-BINDING PROTEIN"/>
    <property type="match status" value="1"/>
</dbReference>
<evidence type="ECO:0000259" key="4">
    <source>
        <dbReference type="PROSITE" id="PS01124"/>
    </source>
</evidence>
<organism evidence="5 6">
    <name type="scientific">Alteribacter lacisalsi</name>
    <dbReference type="NCBI Taxonomy" id="2045244"/>
    <lineage>
        <taxon>Bacteria</taxon>
        <taxon>Bacillati</taxon>
        <taxon>Bacillota</taxon>
        <taxon>Bacilli</taxon>
        <taxon>Bacillales</taxon>
        <taxon>Bacillaceae</taxon>
        <taxon>Alteribacter</taxon>
    </lineage>
</organism>
<sequence>MQWVDSLRRMIEYIEETLPYPVSVEEAAKAAHVSPAHLQRAFSVLTGVSVGEYVRRRRLTIAAEDLSRGTERIIDVAYKYGYETPESFAKAFRRQHGITPKEAKLPGASLACYNRLVIQVSLKGEEMMKYSIVEREGFSVTGIKRKFSIENNAQQAEIPKLWGEVNSNGTSEKLFDLNNGQINGILGVCEDREDQSIDYWVATEYEGAVPDGFEKLVIPASTWAVFEVHGPMPDAMQQAWERIISEWLPSSRYELTGTSSFEMYTNDDPDSPDLYSEIWIPVK</sequence>
<dbReference type="EMBL" id="PDOF01000001">
    <property type="protein sequence ID" value="PYZ97686.1"/>
    <property type="molecule type" value="Genomic_DNA"/>
</dbReference>
<dbReference type="InterPro" id="IPR018060">
    <property type="entry name" value="HTH_AraC"/>
</dbReference>
<dbReference type="PANTHER" id="PTHR47504:SF5">
    <property type="entry name" value="RIGHT ORIGIN-BINDING PROTEIN"/>
    <property type="match status" value="1"/>
</dbReference>
<dbReference type="Gene3D" id="1.10.10.60">
    <property type="entry name" value="Homeodomain-like"/>
    <property type="match status" value="2"/>
</dbReference>
<dbReference type="InterPro" id="IPR010499">
    <property type="entry name" value="AraC_E-bd"/>
</dbReference>
<feature type="domain" description="HTH araC/xylS-type" evidence="4">
    <location>
        <begin position="8"/>
        <end position="106"/>
    </location>
</feature>
<dbReference type="AlphaFoldDB" id="A0A2W0HA67"/>
<keyword evidence="2" id="KW-0238">DNA-binding</keyword>